<dbReference type="Proteomes" id="UP000029567">
    <property type="component" value="Unassembled WGS sequence"/>
</dbReference>
<comment type="caution">
    <text evidence="2">The sequence shown here is derived from an EMBL/GenBank/DDBJ whole genome shotgun (WGS) entry which is preliminary data.</text>
</comment>
<dbReference type="AlphaFoldDB" id="A0A0E3BKE3"/>
<keyword evidence="1" id="KW-1133">Transmembrane helix</keyword>
<evidence type="ECO:0000313" key="2">
    <source>
        <dbReference type="EMBL" id="KGG99563.1"/>
    </source>
</evidence>
<feature type="transmembrane region" description="Helical" evidence="1">
    <location>
        <begin position="36"/>
        <end position="54"/>
    </location>
</feature>
<sequence length="177" mass="19665">MMRVSQERSFVGVYALLLLGSALALRALLSQSFTEAEGVGLAVVLGIGLVVFWAEWRRAKRWVEIDAAGAQVRVHSLSLLLKPKVVDYPLSDFVFVRSYISGLERRSNVVELVTRTQEGLELASFKPSYKRPRALQLHSLDGESEQAQMLRKQVAAHTSIRDLGFLGRRAVGAQLKS</sequence>
<reference evidence="2 3" key="1">
    <citation type="submission" date="2013-09" db="EMBL/GenBank/DDBJ databases">
        <title>High correlation between genotypes and phenotypes of environmental bacteria Comamonas testosteroni strains.</title>
        <authorList>
            <person name="Liu L."/>
            <person name="Zhu W."/>
            <person name="Xia X."/>
            <person name="Xu B."/>
            <person name="Luo M."/>
            <person name="Wang G."/>
        </authorList>
    </citation>
    <scope>NUCLEOTIDE SEQUENCE [LARGE SCALE GENOMIC DNA]</scope>
    <source>
        <strain evidence="2 3">JL14</strain>
    </source>
</reference>
<evidence type="ECO:0000256" key="1">
    <source>
        <dbReference type="SAM" id="Phobius"/>
    </source>
</evidence>
<accession>A0A0E3BKE3</accession>
<protein>
    <submittedName>
        <fullName evidence="2">Uncharacterized protein</fullName>
    </submittedName>
</protein>
<proteinExistence type="predicted"/>
<keyword evidence="1" id="KW-0812">Transmembrane</keyword>
<organism evidence="2 3">
    <name type="scientific">Comamonas thiooxydans</name>
    <dbReference type="NCBI Taxonomy" id="363952"/>
    <lineage>
        <taxon>Bacteria</taxon>
        <taxon>Pseudomonadati</taxon>
        <taxon>Pseudomonadota</taxon>
        <taxon>Betaproteobacteria</taxon>
        <taxon>Burkholderiales</taxon>
        <taxon>Comamonadaceae</taxon>
        <taxon>Comamonas</taxon>
    </lineage>
</organism>
<dbReference type="EMBL" id="AWTN01000007">
    <property type="protein sequence ID" value="KGG99563.1"/>
    <property type="molecule type" value="Genomic_DNA"/>
</dbReference>
<keyword evidence="1" id="KW-0472">Membrane</keyword>
<evidence type="ECO:0000313" key="3">
    <source>
        <dbReference type="Proteomes" id="UP000029567"/>
    </source>
</evidence>
<gene>
    <name evidence="2" type="ORF">P245_03385</name>
</gene>
<name>A0A0E3BKE3_9BURK</name>
<dbReference type="RefSeq" id="WP_034377577.1">
    <property type="nucleotide sequence ID" value="NZ_AWTN01000007.1"/>
</dbReference>